<dbReference type="PANTHER" id="PTHR23502">
    <property type="entry name" value="MAJOR FACILITATOR SUPERFAMILY"/>
    <property type="match status" value="1"/>
</dbReference>
<name>A0A4S8R3L7_9HELO</name>
<evidence type="ECO:0000313" key="7">
    <source>
        <dbReference type="EMBL" id="THV52413.1"/>
    </source>
</evidence>
<comment type="subcellular location">
    <subcellularLocation>
        <location evidence="1">Membrane</location>
        <topology evidence="1">Multi-pass membrane protein</topology>
    </subcellularLocation>
</comment>
<comment type="caution">
    <text evidence="7">The sequence shown here is derived from an EMBL/GenBank/DDBJ whole genome shotgun (WGS) entry which is preliminary data.</text>
</comment>
<dbReference type="GO" id="GO:0022857">
    <property type="term" value="F:transmembrane transporter activity"/>
    <property type="evidence" value="ECO:0007669"/>
    <property type="project" value="InterPro"/>
</dbReference>
<keyword evidence="3 5" id="KW-1133">Transmembrane helix</keyword>
<keyword evidence="4 5" id="KW-0472">Membrane</keyword>
<feature type="transmembrane region" description="Helical" evidence="5">
    <location>
        <begin position="157"/>
        <end position="177"/>
    </location>
</feature>
<evidence type="ECO:0000259" key="6">
    <source>
        <dbReference type="PROSITE" id="PS50850"/>
    </source>
</evidence>
<feature type="transmembrane region" description="Helical" evidence="5">
    <location>
        <begin position="95"/>
        <end position="116"/>
    </location>
</feature>
<dbReference type="Pfam" id="PF07690">
    <property type="entry name" value="MFS_1"/>
    <property type="match status" value="1"/>
</dbReference>
<evidence type="ECO:0000256" key="2">
    <source>
        <dbReference type="ARBA" id="ARBA00022692"/>
    </source>
</evidence>
<dbReference type="InterPro" id="IPR020846">
    <property type="entry name" value="MFS_dom"/>
</dbReference>
<dbReference type="InterPro" id="IPR011701">
    <property type="entry name" value="MFS"/>
</dbReference>
<dbReference type="Proteomes" id="UP000308671">
    <property type="component" value="Unassembled WGS sequence"/>
</dbReference>
<reference evidence="7 8" key="1">
    <citation type="submission" date="2017-12" db="EMBL/GenBank/DDBJ databases">
        <title>Comparative genomics of Botrytis spp.</title>
        <authorList>
            <person name="Valero-Jimenez C.A."/>
            <person name="Tapia P."/>
            <person name="Veloso J."/>
            <person name="Silva-Moreno E."/>
            <person name="Staats M."/>
            <person name="Valdes J.H."/>
            <person name="Van Kan J.A.L."/>
        </authorList>
    </citation>
    <scope>NUCLEOTIDE SEQUENCE [LARGE SCALE GENOMIC DNA]</scope>
    <source>
        <strain evidence="7 8">MUCL435</strain>
    </source>
</reference>
<feature type="transmembrane region" description="Helical" evidence="5">
    <location>
        <begin position="281"/>
        <end position="303"/>
    </location>
</feature>
<dbReference type="PANTHER" id="PTHR23502:SF181">
    <property type="entry name" value="MAJOR FACILITATOR SUPERFAMILY (MFS) PROFILE DOMAIN-CONTAINING PROTEIN"/>
    <property type="match status" value="1"/>
</dbReference>
<gene>
    <name evidence="7" type="ORF">BGAL_0080g00010</name>
</gene>
<dbReference type="PROSITE" id="PS50850">
    <property type="entry name" value="MFS"/>
    <property type="match status" value="1"/>
</dbReference>
<sequence>MQSRLLDIWSRIPAADTLQNWPIWLKWTVLIRVSFTAFLSPFNATVINPSLVLLSKAMGVGSKTATYSTTTCIIIRGLSHFICNPCINVYGRRPIALLATLTTVIGGIGSACSPNFATLVGTRAICGVGMGSMMSVGTAVANEMVFLHERGEKTSMYSIFVTNGGHIAALIGGYIGQAGGWQWNYWFGAVITGLALLFAIFCFLETLFYRDTVAIAMKRHERTYLEVLFNFKKNKSTTKALHMRNFSYAFGMLTWTFINVLPVVTVATIYTKFYHLKSGPIGVSLGISLTIESMIGGCCAGRASDDIMYHMEHRHNGERKLEYHLYLSSLAAIFMPAELLIFGGLLGKTGFVEPLVGFGIGYFIPQICSTTLYSYISDCYKSQPPETGILFNLSRGLSFVVGYFALPLAESIGYFWAWFVFASLLGLSYTAVGM</sequence>
<keyword evidence="8" id="KW-1185">Reference proteome</keyword>
<dbReference type="SUPFAM" id="SSF103473">
    <property type="entry name" value="MFS general substrate transporter"/>
    <property type="match status" value="1"/>
</dbReference>
<feature type="transmembrane region" description="Helical" evidence="5">
    <location>
        <begin position="122"/>
        <end position="145"/>
    </location>
</feature>
<dbReference type="EMBL" id="PQXL01000080">
    <property type="protein sequence ID" value="THV52413.1"/>
    <property type="molecule type" value="Genomic_DNA"/>
</dbReference>
<accession>A0A4S8R3L7</accession>
<feature type="domain" description="Major facilitator superfamily (MFS) profile" evidence="6">
    <location>
        <begin position="29"/>
        <end position="434"/>
    </location>
</feature>
<dbReference type="GO" id="GO:0005886">
    <property type="term" value="C:plasma membrane"/>
    <property type="evidence" value="ECO:0007669"/>
    <property type="project" value="TreeGrafter"/>
</dbReference>
<evidence type="ECO:0000256" key="5">
    <source>
        <dbReference type="SAM" id="Phobius"/>
    </source>
</evidence>
<dbReference type="OrthoDB" id="2585655at2759"/>
<feature type="transmembrane region" description="Helical" evidence="5">
    <location>
        <begin position="183"/>
        <end position="209"/>
    </location>
</feature>
<evidence type="ECO:0000313" key="8">
    <source>
        <dbReference type="Proteomes" id="UP000308671"/>
    </source>
</evidence>
<keyword evidence="2 5" id="KW-0812">Transmembrane</keyword>
<feature type="transmembrane region" description="Helical" evidence="5">
    <location>
        <begin position="355"/>
        <end position="376"/>
    </location>
</feature>
<evidence type="ECO:0000256" key="3">
    <source>
        <dbReference type="ARBA" id="ARBA00022989"/>
    </source>
</evidence>
<organism evidence="7 8">
    <name type="scientific">Botrytis galanthina</name>
    <dbReference type="NCBI Taxonomy" id="278940"/>
    <lineage>
        <taxon>Eukaryota</taxon>
        <taxon>Fungi</taxon>
        <taxon>Dikarya</taxon>
        <taxon>Ascomycota</taxon>
        <taxon>Pezizomycotina</taxon>
        <taxon>Leotiomycetes</taxon>
        <taxon>Helotiales</taxon>
        <taxon>Sclerotiniaceae</taxon>
        <taxon>Botrytis</taxon>
    </lineage>
</organism>
<dbReference type="Gene3D" id="1.20.1250.20">
    <property type="entry name" value="MFS general substrate transporter like domains"/>
    <property type="match status" value="1"/>
</dbReference>
<dbReference type="InterPro" id="IPR036259">
    <property type="entry name" value="MFS_trans_sf"/>
</dbReference>
<feature type="transmembrane region" description="Helical" evidence="5">
    <location>
        <begin position="246"/>
        <end position="269"/>
    </location>
</feature>
<feature type="transmembrane region" description="Helical" evidence="5">
    <location>
        <begin position="323"/>
        <end position="343"/>
    </location>
</feature>
<proteinExistence type="predicted"/>
<protein>
    <recommendedName>
        <fullName evidence="6">Major facilitator superfamily (MFS) profile domain-containing protein</fullName>
    </recommendedName>
</protein>
<evidence type="ECO:0000256" key="1">
    <source>
        <dbReference type="ARBA" id="ARBA00004141"/>
    </source>
</evidence>
<evidence type="ECO:0000256" key="4">
    <source>
        <dbReference type="ARBA" id="ARBA00023136"/>
    </source>
</evidence>
<dbReference type="AlphaFoldDB" id="A0A4S8R3L7"/>